<accession>A0A9P7FFW0</accession>
<evidence type="ECO:0000313" key="2">
    <source>
        <dbReference type="EMBL" id="KAG2117242.1"/>
    </source>
</evidence>
<dbReference type="PROSITE" id="PS51186">
    <property type="entry name" value="GNAT"/>
    <property type="match status" value="1"/>
</dbReference>
<dbReference type="Gene3D" id="3.40.630.30">
    <property type="match status" value="1"/>
</dbReference>
<dbReference type="GeneID" id="64691386"/>
<organism evidence="2 3">
    <name type="scientific">Suillus discolor</name>
    <dbReference type="NCBI Taxonomy" id="1912936"/>
    <lineage>
        <taxon>Eukaryota</taxon>
        <taxon>Fungi</taxon>
        <taxon>Dikarya</taxon>
        <taxon>Basidiomycota</taxon>
        <taxon>Agaricomycotina</taxon>
        <taxon>Agaricomycetes</taxon>
        <taxon>Agaricomycetidae</taxon>
        <taxon>Boletales</taxon>
        <taxon>Suillineae</taxon>
        <taxon>Suillaceae</taxon>
        <taxon>Suillus</taxon>
    </lineage>
</organism>
<dbReference type="Pfam" id="PF13673">
    <property type="entry name" value="Acetyltransf_10"/>
    <property type="match status" value="1"/>
</dbReference>
<dbReference type="EMBL" id="JABBWM010000005">
    <property type="protein sequence ID" value="KAG2117242.1"/>
    <property type="molecule type" value="Genomic_DNA"/>
</dbReference>
<dbReference type="Proteomes" id="UP000823399">
    <property type="component" value="Unassembled WGS sequence"/>
</dbReference>
<evidence type="ECO:0000313" key="3">
    <source>
        <dbReference type="Proteomes" id="UP000823399"/>
    </source>
</evidence>
<sequence length="331" mass="37341">MPGLNSSVRRFDRTNIPGDVWGVLRDRDNAARANLILPHAEKVSGHQEFLPGSEQLWLVYSEPATSDIRFILSCTEGPLGKYPIFIIPVAPIQLAPELLQGPMEAFCEALLNEVDFRRQRVFSVFSVEPVSIAFASAWEKIAEIKCINKPYYDAFFSACTPGTFKLVRDGPQPVDDDIELRLAVPQDAGKISDLCKEFSETSRPFVLSDEQASKEARLMIENEQVWVYEVKEGDGETDIASIVAATRQSHTVAAITKVYTPEKWQRQGRAERLVRRVCRELLKKHEQVVLYVGANNDAQKLYNRVGFQGTSGPERWLEIGFDEAEVELGHW</sequence>
<comment type="caution">
    <text evidence="2">The sequence shown here is derived from an EMBL/GenBank/DDBJ whole genome shotgun (WGS) entry which is preliminary data.</text>
</comment>
<dbReference type="GO" id="GO:0016747">
    <property type="term" value="F:acyltransferase activity, transferring groups other than amino-acyl groups"/>
    <property type="evidence" value="ECO:0007669"/>
    <property type="project" value="InterPro"/>
</dbReference>
<evidence type="ECO:0000259" key="1">
    <source>
        <dbReference type="PROSITE" id="PS51186"/>
    </source>
</evidence>
<protein>
    <recommendedName>
        <fullName evidence="1">N-acetyltransferase domain-containing protein</fullName>
    </recommendedName>
</protein>
<feature type="domain" description="N-acetyltransferase" evidence="1">
    <location>
        <begin position="178"/>
        <end position="331"/>
    </location>
</feature>
<name>A0A9P7FFW0_9AGAM</name>
<gene>
    <name evidence="2" type="ORF">F5147DRAFT_305096</name>
</gene>
<dbReference type="OrthoDB" id="5372118at2759"/>
<dbReference type="SUPFAM" id="SSF55729">
    <property type="entry name" value="Acyl-CoA N-acyltransferases (Nat)"/>
    <property type="match status" value="1"/>
</dbReference>
<reference evidence="2" key="1">
    <citation type="journal article" date="2020" name="New Phytol.">
        <title>Comparative genomics reveals dynamic genome evolution in host specialist ectomycorrhizal fungi.</title>
        <authorList>
            <person name="Lofgren L.A."/>
            <person name="Nguyen N.H."/>
            <person name="Vilgalys R."/>
            <person name="Ruytinx J."/>
            <person name="Liao H.L."/>
            <person name="Branco S."/>
            <person name="Kuo A."/>
            <person name="LaButti K."/>
            <person name="Lipzen A."/>
            <person name="Andreopoulos W."/>
            <person name="Pangilinan J."/>
            <person name="Riley R."/>
            <person name="Hundley H."/>
            <person name="Na H."/>
            <person name="Barry K."/>
            <person name="Grigoriev I.V."/>
            <person name="Stajich J.E."/>
            <person name="Kennedy P.G."/>
        </authorList>
    </citation>
    <scope>NUCLEOTIDE SEQUENCE</scope>
    <source>
        <strain evidence="2">FC423</strain>
    </source>
</reference>
<dbReference type="InterPro" id="IPR000182">
    <property type="entry name" value="GNAT_dom"/>
</dbReference>
<proteinExistence type="predicted"/>
<dbReference type="RefSeq" id="XP_041298131.1">
    <property type="nucleotide sequence ID" value="XM_041429127.1"/>
</dbReference>
<dbReference type="InterPro" id="IPR016181">
    <property type="entry name" value="Acyl_CoA_acyltransferase"/>
</dbReference>
<dbReference type="AlphaFoldDB" id="A0A9P7FFW0"/>
<keyword evidence="3" id="KW-1185">Reference proteome</keyword>